<name>A0A1X7NQ54_9HYPH</name>
<evidence type="ECO:0000313" key="3">
    <source>
        <dbReference type="Proteomes" id="UP000193083"/>
    </source>
</evidence>
<organism evidence="2 3">
    <name type="scientific">Mesorhizobium australicum</name>
    <dbReference type="NCBI Taxonomy" id="536018"/>
    <lineage>
        <taxon>Bacteria</taxon>
        <taxon>Pseudomonadati</taxon>
        <taxon>Pseudomonadota</taxon>
        <taxon>Alphaproteobacteria</taxon>
        <taxon>Hyphomicrobiales</taxon>
        <taxon>Phyllobacteriaceae</taxon>
        <taxon>Mesorhizobium</taxon>
    </lineage>
</organism>
<evidence type="ECO:0008006" key="4">
    <source>
        <dbReference type="Google" id="ProtNLM"/>
    </source>
</evidence>
<reference evidence="3" key="1">
    <citation type="submission" date="2017-04" db="EMBL/GenBank/DDBJ databases">
        <authorList>
            <person name="Varghese N."/>
            <person name="Submissions S."/>
        </authorList>
    </citation>
    <scope>NUCLEOTIDE SEQUENCE [LARGE SCALE GENOMIC DNA]</scope>
    <source>
        <strain evidence="3">B5P</strain>
    </source>
</reference>
<accession>A0A1X7NQ54</accession>
<feature type="region of interest" description="Disordered" evidence="1">
    <location>
        <begin position="165"/>
        <end position="286"/>
    </location>
</feature>
<dbReference type="EMBL" id="FXBL01000004">
    <property type="protein sequence ID" value="SMH39769.1"/>
    <property type="molecule type" value="Genomic_DNA"/>
</dbReference>
<dbReference type="InterPro" id="IPR009282">
    <property type="entry name" value="DUF937"/>
</dbReference>
<dbReference type="RefSeq" id="WP_085464217.1">
    <property type="nucleotide sequence ID" value="NZ_FXBL01000004.1"/>
</dbReference>
<protein>
    <recommendedName>
        <fullName evidence="4">DUF937 domain-containing protein</fullName>
    </recommendedName>
</protein>
<dbReference type="Pfam" id="PF06078">
    <property type="entry name" value="DUF937"/>
    <property type="match status" value="1"/>
</dbReference>
<dbReference type="Proteomes" id="UP000193083">
    <property type="component" value="Unassembled WGS sequence"/>
</dbReference>
<proteinExistence type="predicted"/>
<feature type="compositionally biased region" description="Low complexity" evidence="1">
    <location>
        <begin position="207"/>
        <end position="218"/>
    </location>
</feature>
<evidence type="ECO:0000313" key="2">
    <source>
        <dbReference type="EMBL" id="SMH39769.1"/>
    </source>
</evidence>
<evidence type="ECO:0000256" key="1">
    <source>
        <dbReference type="SAM" id="MobiDB-lite"/>
    </source>
</evidence>
<dbReference type="AlphaFoldDB" id="A0A1X7NQ54"/>
<gene>
    <name evidence="2" type="ORF">SAMN02982922_2214</name>
</gene>
<feature type="compositionally biased region" description="Basic and acidic residues" evidence="1">
    <location>
        <begin position="232"/>
        <end position="246"/>
    </location>
</feature>
<keyword evidence="3" id="KW-1185">Reference proteome</keyword>
<sequence>MLPLYEMMAQNGRAVELMARQFNLSQQQAALAMEALAPAFSQGLKRNTSDPYGVSNFLQALASGNHAKYYDDAANAFSPAGMAEGNGILGHLFGSKELSRAVAAQAAQATGIQQEILKQMLPAMASMLMGGLFRQTAGQPQQAQAGGFGASGNILGEIIDQMMKQGGGMMGQPQQRQAPPPQPNPMDPFDNPFGKILKDMLGGGAAGSAPQPQGQARQRQTDPMADNPLGRIFEEMMRGGQRKAEPEPEPAQQRTNPSGRPRNPYDDLFGDMFESGSKQRDEYQKGMESIFDQYLKGMDRYR</sequence>
<dbReference type="OrthoDB" id="5526542at2"/>